<comment type="caution">
    <text evidence="7">The sequence shown here is derived from an EMBL/GenBank/DDBJ whole genome shotgun (WGS) entry which is preliminary data.</text>
</comment>
<comment type="function">
    <text evidence="4 5">Required for flagellar hook formation. May act as a scaffolding protein.</text>
</comment>
<gene>
    <name evidence="7" type="primary">lfgD</name>
    <name evidence="7" type="ORF">GCM10011487_63810</name>
</gene>
<evidence type="ECO:0000313" key="8">
    <source>
        <dbReference type="Proteomes" id="UP000445000"/>
    </source>
</evidence>
<dbReference type="RefSeq" id="WP_161815961.1">
    <property type="nucleotide sequence ID" value="NZ_BLJN01000008.1"/>
</dbReference>
<dbReference type="Gene3D" id="2.60.40.4070">
    <property type="match status" value="1"/>
</dbReference>
<dbReference type="InterPro" id="IPR025965">
    <property type="entry name" value="FlgD/Vpr_Ig-like"/>
</dbReference>
<dbReference type="EMBL" id="BLJN01000008">
    <property type="protein sequence ID" value="GFE84381.1"/>
    <property type="molecule type" value="Genomic_DNA"/>
</dbReference>
<dbReference type="Gene3D" id="2.30.30.910">
    <property type="match status" value="1"/>
</dbReference>
<dbReference type="InterPro" id="IPR005648">
    <property type="entry name" value="FlgD"/>
</dbReference>
<evidence type="ECO:0000313" key="7">
    <source>
        <dbReference type="EMBL" id="GFE84381.1"/>
    </source>
</evidence>
<sequence>MTIGTNGVDSNANATGASNSIAANGDMTQLFTKLLIAQIKNQNPLEPTDPSQFVSQLTQLSQVESMQQMVAQTNASASMLQSMQVMALGAQVGSNVTAVTDRVVLGEDVVSGRFSLESSSTSVTVVLENAEGQQHRIQLGTHKPGAVDFQIDPEALGLAPGSYSIRVETPTKETPAIEVQGTLQSVRISATEGAVLQVSNLGSIGASAITAFNGRPQ</sequence>
<accession>A0A829YN91</accession>
<evidence type="ECO:0000256" key="4">
    <source>
        <dbReference type="ARBA" id="ARBA00024746"/>
    </source>
</evidence>
<proteinExistence type="inferred from homology"/>
<keyword evidence="3 5" id="KW-1005">Bacterial flagellum biogenesis</keyword>
<evidence type="ECO:0000256" key="1">
    <source>
        <dbReference type="ARBA" id="ARBA00010577"/>
    </source>
</evidence>
<dbReference type="Pfam" id="PF13860">
    <property type="entry name" value="FlgD_ig"/>
    <property type="match status" value="1"/>
</dbReference>
<dbReference type="Pfam" id="PF03963">
    <property type="entry name" value="FlgD"/>
    <property type="match status" value="1"/>
</dbReference>
<organism evidence="7 8">
    <name type="scientific">Steroidobacter agaridevorans</name>
    <dbReference type="NCBI Taxonomy" id="2695856"/>
    <lineage>
        <taxon>Bacteria</taxon>
        <taxon>Pseudomonadati</taxon>
        <taxon>Pseudomonadota</taxon>
        <taxon>Gammaproteobacteria</taxon>
        <taxon>Steroidobacterales</taxon>
        <taxon>Steroidobacteraceae</taxon>
        <taxon>Steroidobacter</taxon>
    </lineage>
</organism>
<feature type="domain" description="FlgD/Vpr Ig-like" evidence="6">
    <location>
        <begin position="105"/>
        <end position="170"/>
    </location>
</feature>
<comment type="similarity">
    <text evidence="1 5">Belongs to the FlgD family.</text>
</comment>
<reference evidence="8" key="1">
    <citation type="submission" date="2020-01" db="EMBL/GenBank/DDBJ databases">
        <title>'Steroidobacter agaridevorans' sp. nov., agar-degrading bacteria isolated from rhizosphere soils.</title>
        <authorList>
            <person name="Ikenaga M."/>
            <person name="Kataoka M."/>
            <person name="Murouchi A."/>
            <person name="Katsuragi S."/>
            <person name="Sakai M."/>
        </authorList>
    </citation>
    <scope>NUCLEOTIDE SEQUENCE [LARGE SCALE GENOMIC DNA]</scope>
    <source>
        <strain evidence="8">YU21-B</strain>
    </source>
</reference>
<evidence type="ECO:0000259" key="6">
    <source>
        <dbReference type="Pfam" id="PF13860"/>
    </source>
</evidence>
<dbReference type="GO" id="GO:0044781">
    <property type="term" value="P:bacterial-type flagellum organization"/>
    <property type="evidence" value="ECO:0007669"/>
    <property type="project" value="UniProtKB-UniRule"/>
</dbReference>
<evidence type="ECO:0000256" key="5">
    <source>
        <dbReference type="RuleBase" id="RU362076"/>
    </source>
</evidence>
<evidence type="ECO:0000256" key="3">
    <source>
        <dbReference type="ARBA" id="ARBA00022795"/>
    </source>
</evidence>
<keyword evidence="8" id="KW-1185">Reference proteome</keyword>
<protein>
    <recommendedName>
        <fullName evidence="2 5">Basal-body rod modification protein FlgD</fullName>
    </recommendedName>
</protein>
<dbReference type="Proteomes" id="UP000445000">
    <property type="component" value="Unassembled WGS sequence"/>
</dbReference>
<evidence type="ECO:0000256" key="2">
    <source>
        <dbReference type="ARBA" id="ARBA00016013"/>
    </source>
</evidence>
<dbReference type="AlphaFoldDB" id="A0A829YN91"/>
<name>A0A829YN91_9GAMM</name>